<dbReference type="SUPFAM" id="SSF81296">
    <property type="entry name" value="E set domains"/>
    <property type="match status" value="1"/>
</dbReference>
<protein>
    <submittedName>
        <fullName evidence="2">DUF5116 domain-containing protein</fullName>
    </submittedName>
</protein>
<feature type="domain" description="SusE outer membrane protein" evidence="1">
    <location>
        <begin position="22"/>
        <end position="127"/>
    </location>
</feature>
<dbReference type="Pfam" id="PF14292">
    <property type="entry name" value="SusE"/>
    <property type="match status" value="1"/>
</dbReference>
<dbReference type="Proteomes" id="UP000190816">
    <property type="component" value="Unassembled WGS sequence"/>
</dbReference>
<accession>A0AAJ3TQU0</accession>
<sequence>MKNIFKIAFAVIIGFLLISCEKDEDRAVIGTPGTSDLSMTGTSFVLNADNASQKATTFSWINPSYGLNVEVKSSLQLAKAGTNFAKIKEVALTSGAKTMDYTVQQLNAAALELGLPAAIASDVEVRLASNVPTQATIYSKTIKFTVTPYLTSLDFYLVGAATAAGWSDSQSLLLNNQDNTSVIYTYLKSGENFRFLGQKSWSPINYSIDLPGTKTENRYFKTASSNVTLGDNENMKFTGATGVYKVEIDSKEKSLNISASPVAIWNPANVYIVGSVNNWDAGNPLEMKNTSEGVFEYTIALPNDAQFKFIGQKSWGDLDWGNFPKDGNSGYLAPKGSNGNIKFDGGGATYKITVDIKKGIYTIEKLKNNIVI</sequence>
<dbReference type="EMBL" id="MAIC01000005">
    <property type="protein sequence ID" value="OPB79097.1"/>
    <property type="molecule type" value="Genomic_DNA"/>
</dbReference>
<dbReference type="InterPro" id="IPR014756">
    <property type="entry name" value="Ig_E-set"/>
</dbReference>
<comment type="caution">
    <text evidence="2">The sequence shown here is derived from an EMBL/GenBank/DDBJ whole genome shotgun (WGS) entry which is preliminary data.</text>
</comment>
<dbReference type="PROSITE" id="PS51257">
    <property type="entry name" value="PROKAR_LIPOPROTEIN"/>
    <property type="match status" value="1"/>
</dbReference>
<dbReference type="Gene3D" id="2.60.40.3620">
    <property type="match status" value="2"/>
</dbReference>
<name>A0AAJ3TQU0_9FLAO</name>
<reference evidence="2 3" key="1">
    <citation type="submission" date="2016-06" db="EMBL/GenBank/DDBJ databases">
        <authorList>
            <person name="Nicholson A.C."/>
        </authorList>
    </citation>
    <scope>NUCLEOTIDE SEQUENCE [LARGE SCALE GENOMIC DNA]</scope>
    <source>
        <strain evidence="2 3">G4123</strain>
    </source>
</reference>
<gene>
    <name evidence="2" type="ORF">BAY32_18625</name>
</gene>
<organism evidence="2 3">
    <name type="scientific">Elizabethkingia ursingii</name>
    <dbReference type="NCBI Taxonomy" id="1756150"/>
    <lineage>
        <taxon>Bacteria</taxon>
        <taxon>Pseudomonadati</taxon>
        <taxon>Bacteroidota</taxon>
        <taxon>Flavobacteriia</taxon>
        <taxon>Flavobacteriales</taxon>
        <taxon>Weeksellaceae</taxon>
        <taxon>Elizabethkingia</taxon>
    </lineage>
</organism>
<evidence type="ECO:0000259" key="1">
    <source>
        <dbReference type="Pfam" id="PF14292"/>
    </source>
</evidence>
<evidence type="ECO:0000313" key="2">
    <source>
        <dbReference type="EMBL" id="OPB79097.1"/>
    </source>
</evidence>
<dbReference type="AlphaFoldDB" id="A0AAJ3TQU0"/>
<proteinExistence type="predicted"/>
<dbReference type="KEGG" id="ego:BBD34_18095"/>
<dbReference type="RefSeq" id="WP_078405113.1">
    <property type="nucleotide sequence ID" value="NZ_CP016377.1"/>
</dbReference>
<dbReference type="InterPro" id="IPR025970">
    <property type="entry name" value="SusE"/>
</dbReference>
<evidence type="ECO:0000313" key="3">
    <source>
        <dbReference type="Proteomes" id="UP000190816"/>
    </source>
</evidence>